<keyword evidence="2" id="KW-1185">Reference proteome</keyword>
<reference evidence="1 2" key="1">
    <citation type="submission" date="2014-04" db="EMBL/GenBank/DDBJ databases">
        <title>Evolutionary Origins and Diversification of the Mycorrhizal Mutualists.</title>
        <authorList>
            <consortium name="DOE Joint Genome Institute"/>
            <consortium name="Mycorrhizal Genomics Consortium"/>
            <person name="Kohler A."/>
            <person name="Kuo A."/>
            <person name="Nagy L.G."/>
            <person name="Floudas D."/>
            <person name="Copeland A."/>
            <person name="Barry K.W."/>
            <person name="Cichocki N."/>
            <person name="Veneault-Fourrey C."/>
            <person name="LaButti K."/>
            <person name="Lindquist E.A."/>
            <person name="Lipzen A."/>
            <person name="Lundell T."/>
            <person name="Morin E."/>
            <person name="Murat C."/>
            <person name="Riley R."/>
            <person name="Ohm R."/>
            <person name="Sun H."/>
            <person name="Tunlid A."/>
            <person name="Henrissat B."/>
            <person name="Grigoriev I.V."/>
            <person name="Hibbett D.S."/>
            <person name="Martin F."/>
        </authorList>
    </citation>
    <scope>NUCLEOTIDE SEQUENCE [LARGE SCALE GENOMIC DNA]</scope>
    <source>
        <strain evidence="1 2">Koide BX008</strain>
    </source>
</reference>
<dbReference type="AlphaFoldDB" id="A0A0C2SM70"/>
<dbReference type="EMBL" id="KN818250">
    <property type="protein sequence ID" value="KIL64325.1"/>
    <property type="molecule type" value="Genomic_DNA"/>
</dbReference>
<sequence length="66" mass="7853">MSLGIICGDSRATKVKLWSCTTRDVCLFMRNHRQVSFGEYLYSQTHWRSGSVRCTIILMYIRWYQV</sequence>
<proteinExistence type="predicted"/>
<gene>
    <name evidence="1" type="ORF">M378DRAFT_593430</name>
</gene>
<organism evidence="1 2">
    <name type="scientific">Amanita muscaria (strain Koide BX008)</name>
    <dbReference type="NCBI Taxonomy" id="946122"/>
    <lineage>
        <taxon>Eukaryota</taxon>
        <taxon>Fungi</taxon>
        <taxon>Dikarya</taxon>
        <taxon>Basidiomycota</taxon>
        <taxon>Agaricomycotina</taxon>
        <taxon>Agaricomycetes</taxon>
        <taxon>Agaricomycetidae</taxon>
        <taxon>Agaricales</taxon>
        <taxon>Pluteineae</taxon>
        <taxon>Amanitaceae</taxon>
        <taxon>Amanita</taxon>
    </lineage>
</organism>
<dbReference type="Proteomes" id="UP000054549">
    <property type="component" value="Unassembled WGS sequence"/>
</dbReference>
<accession>A0A0C2SM70</accession>
<dbReference type="HOGENOM" id="CLU_2830685_0_0_1"/>
<name>A0A0C2SM70_AMAMK</name>
<evidence type="ECO:0000313" key="2">
    <source>
        <dbReference type="Proteomes" id="UP000054549"/>
    </source>
</evidence>
<evidence type="ECO:0000313" key="1">
    <source>
        <dbReference type="EMBL" id="KIL64325.1"/>
    </source>
</evidence>
<protein>
    <submittedName>
        <fullName evidence="1">Uncharacterized protein</fullName>
    </submittedName>
</protein>
<dbReference type="InParanoid" id="A0A0C2SM70"/>